<reference evidence="2 3" key="1">
    <citation type="journal article" date="1999" name="Science">
        <title>Genome sequence of the radioresistant bacterium Deinococcus radiodurans R1.</title>
        <authorList>
            <person name="White O."/>
            <person name="Eisen J.A."/>
            <person name="Heidelberg J.F."/>
            <person name="Hickey E.K."/>
            <person name="Peterson J.D."/>
            <person name="Dodson R.J."/>
            <person name="Haft D.H."/>
            <person name="Gwinn M.L."/>
            <person name="Nelson W.C."/>
            <person name="Richardson D.L."/>
            <person name="Moffat K.S."/>
            <person name="Qin H."/>
            <person name="Jiang L."/>
            <person name="Pamphile W."/>
            <person name="Crosby M."/>
            <person name="Shen M."/>
            <person name="Vamathevan J.J."/>
            <person name="Lam P."/>
            <person name="McDonald L."/>
            <person name="Utterback T."/>
            <person name="Zalewski C."/>
            <person name="Makarova K.S."/>
            <person name="Aravind L."/>
            <person name="Daly M.J."/>
            <person name="Minton K.W."/>
            <person name="Fleischmann R.D."/>
            <person name="Ketchum K.A."/>
            <person name="Nelson K.E."/>
            <person name="Salzberg S."/>
            <person name="Smith H.O."/>
            <person name="Venter J.C."/>
            <person name="Fraser C.M."/>
        </authorList>
    </citation>
    <scope>NUCLEOTIDE SEQUENCE [LARGE SCALE GENOMIC DNA]</scope>
    <source>
        <strain evidence="3">ATCC 13939 / DSM 20539 / JCM 16871 / LMG 4051 / NBRC 15346 / NCIMB 9279 / R1 / VKM B-1422</strain>
    </source>
</reference>
<dbReference type="PIR" id="F75484">
    <property type="entry name" value="F75484"/>
</dbReference>
<evidence type="ECO:0000313" key="2">
    <source>
        <dbReference type="EMBL" id="AAF10304.1"/>
    </source>
</evidence>
<dbReference type="HOGENOM" id="CLU_488952_0_0_0"/>
<dbReference type="Pfam" id="PF03704">
    <property type="entry name" value="BTAD"/>
    <property type="match status" value="1"/>
</dbReference>
<evidence type="ECO:0000259" key="1">
    <source>
        <dbReference type="Pfam" id="PF03704"/>
    </source>
</evidence>
<evidence type="ECO:0000313" key="3">
    <source>
        <dbReference type="Proteomes" id="UP000002524"/>
    </source>
</evidence>
<dbReference type="InParanoid" id="Q9RWE5"/>
<organism evidence="2 3">
    <name type="scientific">Deinococcus radiodurans (strain ATCC 13939 / DSM 20539 / JCM 16871 / CCUG 27074 / LMG 4051 / NBRC 15346 / NCIMB 9279 / VKM B-1422 / R1)</name>
    <dbReference type="NCBI Taxonomy" id="243230"/>
    <lineage>
        <taxon>Bacteria</taxon>
        <taxon>Thermotogati</taxon>
        <taxon>Deinococcota</taxon>
        <taxon>Deinococci</taxon>
        <taxon>Deinococcales</taxon>
        <taxon>Deinococcaceae</taxon>
        <taxon>Deinococcus</taxon>
    </lineage>
</organism>
<dbReference type="PATRIC" id="fig|243230.17.peg.902"/>
<gene>
    <name evidence="2" type="ordered locus">DR_0724</name>
</gene>
<dbReference type="PaxDb" id="243230-DR_0724"/>
<dbReference type="EnsemblBacteria" id="AAF10304">
    <property type="protein sequence ID" value="AAF10304"/>
    <property type="gene ID" value="DR_0724"/>
</dbReference>
<dbReference type="Gene3D" id="1.25.40.10">
    <property type="entry name" value="Tetratricopeptide repeat domain"/>
    <property type="match status" value="1"/>
</dbReference>
<dbReference type="GeneID" id="69516971"/>
<dbReference type="Gene3D" id="1.10.10.10">
    <property type="entry name" value="Winged helix-like DNA-binding domain superfamily/Winged helix DNA-binding domain"/>
    <property type="match status" value="1"/>
</dbReference>
<sequence length="617" mass="66806">MSDLRALVLSGHIAEAAEVLASLTEPQTADLTWGGYALLILGQRPQAELLLRRASAQGGVQARIFLTVLELEQGALDRAQALLDAAEPELSGPEEEAMYWRERARLLTVRGESREAVMNAALRAWDACALAAPAIQVAVAQYLGFLWTYYDEPAAALPYLEFAQEQALPHQLDAVRLTTAEALLDVGRPEEARQQWQAIESPLYAWNAQLLEANDLSVRGDVAGALALLEDLSAATWPHPRSEVVILRQLLSVQLLLGSPQFGATLARARHLTLTPYDEQFLDSLEGLALARAGAPGGLPLLRRVAEQQEAAGAGQGAVLTRLALAAYEPQATDAHLGRAAELAAALPLSLRRRQLRAEQYGPLLSGAVTALQARPPGDEARQLLLSETPGPALRLSTLGRGELVRNGEAVRLRMTRTPEILAYLLLNGPARLPELLLDLFPEVPAARAQNYFHQLRSDLAARVPEVQITYHKGTRLYRLETAAPLVWDVAEVRAHLQGEDVDAGGLLGLSFDPFLPQADSEWAASFRQQLSDEVVQAGMTGAHDLLRRGEAESALRLSEKLLALDPLSPALLALSVQAEAAAHGPDHARQRLHRARQVALQELGEVPAELTGDLSD</sequence>
<dbReference type="STRING" id="243230.DR_0724"/>
<dbReference type="Proteomes" id="UP000002524">
    <property type="component" value="Chromosome 1"/>
</dbReference>
<keyword evidence="3" id="KW-1185">Reference proteome</keyword>
<dbReference type="InterPro" id="IPR036388">
    <property type="entry name" value="WH-like_DNA-bd_sf"/>
</dbReference>
<accession>Q9RWE5</accession>
<proteinExistence type="predicted"/>
<dbReference type="RefSeq" id="WP_010887369.1">
    <property type="nucleotide sequence ID" value="NC_001263.1"/>
</dbReference>
<protein>
    <recommendedName>
        <fullName evidence="1">Bacterial transcriptional activator domain-containing protein</fullName>
    </recommendedName>
</protein>
<feature type="domain" description="Bacterial transcriptional activator" evidence="1">
    <location>
        <begin position="516"/>
        <end position="612"/>
    </location>
</feature>
<dbReference type="AlphaFoldDB" id="Q9RWE5"/>
<dbReference type="eggNOG" id="COG3947">
    <property type="taxonomic scope" value="Bacteria"/>
</dbReference>
<dbReference type="EMBL" id="AE000513">
    <property type="protein sequence ID" value="AAF10304.1"/>
    <property type="molecule type" value="Genomic_DNA"/>
</dbReference>
<dbReference type="KEGG" id="dra:DR_0724"/>
<dbReference type="OrthoDB" id="66532at2"/>
<dbReference type="SUPFAM" id="SSF48452">
    <property type="entry name" value="TPR-like"/>
    <property type="match status" value="1"/>
</dbReference>
<dbReference type="InterPro" id="IPR005158">
    <property type="entry name" value="BTAD"/>
</dbReference>
<name>Q9RWE5_DEIRA</name>
<dbReference type="InterPro" id="IPR011990">
    <property type="entry name" value="TPR-like_helical_dom_sf"/>
</dbReference>